<dbReference type="Proteomes" id="UP001165064">
    <property type="component" value="Unassembled WGS sequence"/>
</dbReference>
<organism evidence="1 2">
    <name type="scientific">Ambrosiozyma monospora</name>
    <name type="common">Yeast</name>
    <name type="synonym">Endomycopsis monosporus</name>
    <dbReference type="NCBI Taxonomy" id="43982"/>
    <lineage>
        <taxon>Eukaryota</taxon>
        <taxon>Fungi</taxon>
        <taxon>Dikarya</taxon>
        <taxon>Ascomycota</taxon>
        <taxon>Saccharomycotina</taxon>
        <taxon>Pichiomycetes</taxon>
        <taxon>Pichiales</taxon>
        <taxon>Pichiaceae</taxon>
        <taxon>Ambrosiozyma</taxon>
    </lineage>
</organism>
<sequence>MDEGFPILKVCSREQLQELISQLPACLKKLSIEDCQKFGKSKFVDCCPDKLAFEHFKHLESLRISCPYITQCFDVSIIPVVDSLDFDGFPLFIGCFPSGIKSIKVNLTRYKLSLSYFLNHFISKLSSLMSFSVIINAPADIRNVKFPAQLFSLEIIIRRSTNTSHNEPLKTDPSKNQFGRLVLSCLPSSLAYFTLHVIEKQEVVVDDCQGETIYSMKQRIHVVSGKVTLDQYISKDNCLGSSLDWYNA</sequence>
<keyword evidence="2" id="KW-1185">Reference proteome</keyword>
<gene>
    <name evidence="1" type="ORF">Amon02_000120300</name>
</gene>
<accession>A0ACB5SU11</accession>
<evidence type="ECO:0000313" key="1">
    <source>
        <dbReference type="EMBL" id="GME72961.1"/>
    </source>
</evidence>
<protein>
    <submittedName>
        <fullName evidence="1">Unnamed protein product</fullName>
    </submittedName>
</protein>
<comment type="caution">
    <text evidence="1">The sequence shown here is derived from an EMBL/GenBank/DDBJ whole genome shotgun (WGS) entry which is preliminary data.</text>
</comment>
<name>A0ACB5SU11_AMBMO</name>
<evidence type="ECO:0000313" key="2">
    <source>
        <dbReference type="Proteomes" id="UP001165064"/>
    </source>
</evidence>
<proteinExistence type="predicted"/>
<reference evidence="1" key="1">
    <citation type="submission" date="2023-04" db="EMBL/GenBank/DDBJ databases">
        <title>Ambrosiozyma monospora NBRC 10751.</title>
        <authorList>
            <person name="Ichikawa N."/>
            <person name="Sato H."/>
            <person name="Tonouchi N."/>
        </authorList>
    </citation>
    <scope>NUCLEOTIDE SEQUENCE</scope>
    <source>
        <strain evidence="1">NBRC 10751</strain>
    </source>
</reference>
<dbReference type="EMBL" id="BSXS01000555">
    <property type="protein sequence ID" value="GME72961.1"/>
    <property type="molecule type" value="Genomic_DNA"/>
</dbReference>